<dbReference type="GO" id="GO:0003713">
    <property type="term" value="F:transcription coactivator activity"/>
    <property type="evidence" value="ECO:0007669"/>
    <property type="project" value="InterPro"/>
</dbReference>
<dbReference type="Pfam" id="PF16987">
    <property type="entry name" value="KIX_2"/>
    <property type="match status" value="1"/>
</dbReference>
<dbReference type="InterPro" id="IPR036546">
    <property type="entry name" value="MED15_KIX"/>
</dbReference>
<evidence type="ECO:0000256" key="2">
    <source>
        <dbReference type="ARBA" id="ARBA00023242"/>
    </source>
</evidence>
<dbReference type="GO" id="GO:0005634">
    <property type="term" value="C:nucleus"/>
    <property type="evidence" value="ECO:0007669"/>
    <property type="project" value="UniProtKB-SubCell"/>
</dbReference>
<dbReference type="FunFam" id="1.10.246.20:FF:000003">
    <property type="entry name" value="Mediator of RNA polymerase II transcription subunit 15a"/>
    <property type="match status" value="1"/>
</dbReference>
<accession>A0A1D1XMC6</accession>
<feature type="domain" description="Mediator complex subunit 15 KIX" evidence="4">
    <location>
        <begin position="26"/>
        <end position="103"/>
    </location>
</feature>
<feature type="region of interest" description="Disordered" evidence="3">
    <location>
        <begin position="1"/>
        <end position="34"/>
    </location>
</feature>
<evidence type="ECO:0000256" key="3">
    <source>
        <dbReference type="SAM" id="MobiDB-lite"/>
    </source>
</evidence>
<evidence type="ECO:0000259" key="4">
    <source>
        <dbReference type="Pfam" id="PF16987"/>
    </source>
</evidence>
<dbReference type="Gene3D" id="1.10.246.20">
    <property type="entry name" value="Coactivator CBP, KIX domain"/>
    <property type="match status" value="1"/>
</dbReference>
<comment type="subcellular location">
    <subcellularLocation>
        <location evidence="1">Nucleus</location>
    </subcellularLocation>
</comment>
<dbReference type="InterPro" id="IPR036529">
    <property type="entry name" value="KIX_dom_sf"/>
</dbReference>
<proteinExistence type="predicted"/>
<dbReference type="SUPFAM" id="SSF47040">
    <property type="entry name" value="Kix domain of CBP (creb binding protein)"/>
    <property type="match status" value="1"/>
</dbReference>
<dbReference type="AlphaFoldDB" id="A0A1D1XMC6"/>
<sequence>MEGANSNWRPGQGDASGMNMDPAASGDWRQQLQPEARQRIVNKIMDTLQRCLPIYGQEGLGELRKIAQRFEEKTYTAATNQSDYLRKISLKMLTMEKETQNSGVANQMPSNPSNQNLPDPELIRFVEAQIQALWI</sequence>
<gene>
    <name evidence="5" type="primary">GAL11_5</name>
    <name evidence="5" type="ORF">g.120225</name>
</gene>
<dbReference type="InterPro" id="IPR044661">
    <property type="entry name" value="MED15a/b/c-like"/>
</dbReference>
<feature type="compositionally biased region" description="Polar residues" evidence="3">
    <location>
        <begin position="100"/>
        <end position="117"/>
    </location>
</feature>
<dbReference type="GO" id="GO:0031490">
    <property type="term" value="F:chromatin DNA binding"/>
    <property type="evidence" value="ECO:0007669"/>
    <property type="project" value="InterPro"/>
</dbReference>
<reference evidence="5" key="1">
    <citation type="submission" date="2015-07" db="EMBL/GenBank/DDBJ databases">
        <title>Transcriptome Assembly of Anthurium amnicola.</title>
        <authorList>
            <person name="Suzuki J."/>
        </authorList>
    </citation>
    <scope>NUCLEOTIDE SEQUENCE</scope>
</reference>
<dbReference type="PANTHER" id="PTHR33137">
    <property type="entry name" value="MEDIATOR OF RNA POLYMERASE II TRANSCRIPTION SUBUNIT 15A-RELATED"/>
    <property type="match status" value="1"/>
</dbReference>
<dbReference type="EMBL" id="GDJX01024395">
    <property type="protein sequence ID" value="JAT43541.1"/>
    <property type="molecule type" value="Transcribed_RNA"/>
</dbReference>
<organism evidence="5">
    <name type="scientific">Anthurium amnicola</name>
    <dbReference type="NCBI Taxonomy" id="1678845"/>
    <lineage>
        <taxon>Eukaryota</taxon>
        <taxon>Viridiplantae</taxon>
        <taxon>Streptophyta</taxon>
        <taxon>Embryophyta</taxon>
        <taxon>Tracheophyta</taxon>
        <taxon>Spermatophyta</taxon>
        <taxon>Magnoliopsida</taxon>
        <taxon>Liliopsida</taxon>
        <taxon>Araceae</taxon>
        <taxon>Pothoideae</taxon>
        <taxon>Potheae</taxon>
        <taxon>Anthurium</taxon>
    </lineage>
</organism>
<protein>
    <submittedName>
        <fullName evidence="5">Mediator of RNA polymerase II transcription subunit 15</fullName>
    </submittedName>
</protein>
<keyword evidence="2" id="KW-0539">Nucleus</keyword>
<dbReference type="PANTHER" id="PTHR33137:SF4">
    <property type="entry name" value="MEDIATOR OF RNA POLYMERASE II TRANSCRIPTION SUBUNIT 15A-RELATED"/>
    <property type="match status" value="1"/>
</dbReference>
<evidence type="ECO:0000313" key="5">
    <source>
        <dbReference type="EMBL" id="JAT43541.1"/>
    </source>
</evidence>
<name>A0A1D1XMC6_9ARAE</name>
<evidence type="ECO:0000256" key="1">
    <source>
        <dbReference type="ARBA" id="ARBA00004123"/>
    </source>
</evidence>
<feature type="region of interest" description="Disordered" evidence="3">
    <location>
        <begin position="99"/>
        <end position="119"/>
    </location>
</feature>